<name>A0A0N9XAS0_MYCFO</name>
<dbReference type="InterPro" id="IPR036435">
    <property type="entry name" value="Leukocidin/porin_MspA_sf"/>
</dbReference>
<dbReference type="PATRIC" id="fig|1766.6.peg.441"/>
<dbReference type="SUPFAM" id="SSF56959">
    <property type="entry name" value="Leukocidin-like"/>
    <property type="match status" value="1"/>
</dbReference>
<dbReference type="InterPro" id="IPR015286">
    <property type="entry name" value="Porin_fam_mycobact-type"/>
</dbReference>
<feature type="signal peptide" evidence="2">
    <location>
        <begin position="1"/>
        <end position="28"/>
    </location>
</feature>
<evidence type="ECO:0008006" key="5">
    <source>
        <dbReference type="Google" id="ProtNLM"/>
    </source>
</evidence>
<keyword evidence="1 2" id="KW-0732">Signal</keyword>
<keyword evidence="4" id="KW-1185">Reference proteome</keyword>
<organism evidence="3 4">
    <name type="scientific">Mycolicibacterium fortuitum</name>
    <name type="common">Mycobacterium fortuitum</name>
    <dbReference type="NCBI Taxonomy" id="1766"/>
    <lineage>
        <taxon>Bacteria</taxon>
        <taxon>Bacillati</taxon>
        <taxon>Actinomycetota</taxon>
        <taxon>Actinomycetes</taxon>
        <taxon>Mycobacteriales</taxon>
        <taxon>Mycobacteriaceae</taxon>
        <taxon>Mycolicibacterium</taxon>
    </lineage>
</organism>
<feature type="chain" id="PRO_5006040977" description="MspA protein" evidence="2">
    <location>
        <begin position="29"/>
        <end position="226"/>
    </location>
</feature>
<dbReference type="Pfam" id="PF09203">
    <property type="entry name" value="MspA"/>
    <property type="match status" value="1"/>
</dbReference>
<proteinExistence type="predicted"/>
<dbReference type="KEGG" id="mft:XA26_04490"/>
<protein>
    <recommendedName>
        <fullName evidence="5">MspA protein</fullName>
    </recommendedName>
</protein>
<accession>A0A0N9XAS0</accession>
<gene>
    <name evidence="3" type="ORF">XA26_04490</name>
</gene>
<dbReference type="EMBL" id="CP011269">
    <property type="protein sequence ID" value="ALI24310.1"/>
    <property type="molecule type" value="Genomic_DNA"/>
</dbReference>
<dbReference type="Gene3D" id="2.60.40.1650">
    <property type="entry name" value="Porin MspA (Ig-like beta-sandwich domain)"/>
    <property type="match status" value="1"/>
</dbReference>
<evidence type="ECO:0000313" key="3">
    <source>
        <dbReference type="EMBL" id="ALI24310.1"/>
    </source>
</evidence>
<dbReference type="AlphaFoldDB" id="A0A0N9XAS0"/>
<evidence type="ECO:0000256" key="2">
    <source>
        <dbReference type="SAM" id="SignalP"/>
    </source>
</evidence>
<reference evidence="3 4" key="1">
    <citation type="journal article" date="2015" name="MBio">
        <title>Enzymatic Degradation of Phenazines Can Generate Energy and Protect Sensitive Organisms from Toxicity.</title>
        <authorList>
            <person name="Costa K.C."/>
            <person name="Bergkessel M."/>
            <person name="Saunders S."/>
            <person name="Korlach J."/>
            <person name="Newman D.K."/>
        </authorList>
    </citation>
    <scope>NUCLEOTIDE SEQUENCE [LARGE SCALE GENOMIC DNA]</scope>
    <source>
        <strain evidence="3 4">CT6</strain>
    </source>
</reference>
<dbReference type="Proteomes" id="UP000057134">
    <property type="component" value="Chromosome"/>
</dbReference>
<evidence type="ECO:0000313" key="4">
    <source>
        <dbReference type="Proteomes" id="UP000057134"/>
    </source>
</evidence>
<sequence>MLKTLVTLAVSCSVGAIASLSTANQAGAEPIPDPPALDVAPAPVGDNGAVPSAGPGILSTPEGWTLSVKAVDETQLAVSPLTTAVSSREYLVGGTFLGEVTGSGTAALAGGTLEAGYQIGCGISADVVDARFGGNITPSLSSAGVPSVGGGLFAQIRPTLKPGTASVIPVTKIQYDGDSARVTITGLRIKIDNCVGQSFIRSYATFTSSTADTQDVVSYVGVTKAV</sequence>
<dbReference type="RefSeq" id="WP_054600876.1">
    <property type="nucleotide sequence ID" value="NZ_CP011269.1"/>
</dbReference>
<evidence type="ECO:0000256" key="1">
    <source>
        <dbReference type="ARBA" id="ARBA00022729"/>
    </source>
</evidence>